<organism evidence="1">
    <name type="scientific">Tanacetum cinerariifolium</name>
    <name type="common">Dalmatian daisy</name>
    <name type="synonym">Chrysanthemum cinerariifolium</name>
    <dbReference type="NCBI Taxonomy" id="118510"/>
    <lineage>
        <taxon>Eukaryota</taxon>
        <taxon>Viridiplantae</taxon>
        <taxon>Streptophyta</taxon>
        <taxon>Embryophyta</taxon>
        <taxon>Tracheophyta</taxon>
        <taxon>Spermatophyta</taxon>
        <taxon>Magnoliopsida</taxon>
        <taxon>eudicotyledons</taxon>
        <taxon>Gunneridae</taxon>
        <taxon>Pentapetalae</taxon>
        <taxon>asterids</taxon>
        <taxon>campanulids</taxon>
        <taxon>Asterales</taxon>
        <taxon>Asteraceae</taxon>
        <taxon>Asteroideae</taxon>
        <taxon>Anthemideae</taxon>
        <taxon>Anthemidinae</taxon>
        <taxon>Tanacetum</taxon>
    </lineage>
</organism>
<name>A0A699KFY7_TANCI</name>
<proteinExistence type="predicted"/>
<protein>
    <submittedName>
        <fullName evidence="1">Uncharacterized protein</fullName>
    </submittedName>
</protein>
<dbReference type="EMBL" id="BKCJ010506987">
    <property type="protein sequence ID" value="GFA88396.1"/>
    <property type="molecule type" value="Genomic_DNA"/>
</dbReference>
<feature type="non-terminal residue" evidence="1">
    <location>
        <position position="145"/>
    </location>
</feature>
<evidence type="ECO:0000313" key="1">
    <source>
        <dbReference type="EMBL" id="GFA88396.1"/>
    </source>
</evidence>
<feature type="non-terminal residue" evidence="1">
    <location>
        <position position="1"/>
    </location>
</feature>
<gene>
    <name evidence="1" type="ORF">Tci_660368</name>
</gene>
<comment type="caution">
    <text evidence="1">The sequence shown here is derived from an EMBL/GenBank/DDBJ whole genome shotgun (WGS) entry which is preliminary data.</text>
</comment>
<reference evidence="1" key="1">
    <citation type="journal article" date="2019" name="Sci. Rep.">
        <title>Draft genome of Tanacetum cinerariifolium, the natural source of mosquito coil.</title>
        <authorList>
            <person name="Yamashiro T."/>
            <person name="Shiraishi A."/>
            <person name="Satake H."/>
            <person name="Nakayama K."/>
        </authorList>
    </citation>
    <scope>NUCLEOTIDE SEQUENCE</scope>
</reference>
<accession>A0A699KFY7</accession>
<sequence length="145" mass="15561">ADVSGGDVVWWIRWWGCHGFGSSGVVVGRGCGVGTKLMAARGGEWCGGSYRSGEGEYFWGSPEKFFGGGGGGNPQQDLKDKGVIDIGCSRYMTGNKSCLTDYEEIDGGFVTFGEFMLTDESHVLLKVPRKDNTYSVDLNNVVPQG</sequence>
<dbReference type="AlphaFoldDB" id="A0A699KFY7"/>